<dbReference type="OrthoDB" id="9758751at2"/>
<dbReference type="PATRIC" id="fig|86416.3.peg.1677"/>
<proteinExistence type="predicted"/>
<feature type="transmembrane region" description="Helical" evidence="2">
    <location>
        <begin position="54"/>
        <end position="71"/>
    </location>
</feature>
<dbReference type="CDD" id="cd01127">
    <property type="entry name" value="TrwB_TraG_TraD_VirD4"/>
    <property type="match status" value="1"/>
</dbReference>
<accession>R4K232</accession>
<dbReference type="Gene3D" id="3.40.50.300">
    <property type="entry name" value="P-loop containing nucleotide triphosphate hydrolases"/>
    <property type="match status" value="2"/>
</dbReference>
<reference evidence="4 5" key="1">
    <citation type="submission" date="2012-01" db="EMBL/GenBank/DDBJ databases">
        <title>Complete sequence of chromosome of Clostridium pasteurianum BC1.</title>
        <authorList>
            <consortium name="US DOE Joint Genome Institute"/>
            <person name="Lucas S."/>
            <person name="Han J."/>
            <person name="Lapidus A."/>
            <person name="Cheng J.-F."/>
            <person name="Goodwin L."/>
            <person name="Pitluck S."/>
            <person name="Peters L."/>
            <person name="Mikhailova N."/>
            <person name="Teshima H."/>
            <person name="Detter J.C."/>
            <person name="Han C."/>
            <person name="Tapia R."/>
            <person name="Land M."/>
            <person name="Hauser L."/>
            <person name="Kyrpides N."/>
            <person name="Ivanova N."/>
            <person name="Pagani I."/>
            <person name="Dunn J."/>
            <person name="Taghavi S."/>
            <person name="Francis A."/>
            <person name="van der Lelie D."/>
            <person name="Woyke T."/>
        </authorList>
    </citation>
    <scope>NUCLEOTIDE SEQUENCE [LARGE SCALE GENOMIC DNA]</scope>
    <source>
        <strain evidence="4 5">BC1</strain>
    </source>
</reference>
<dbReference type="PANTHER" id="PTHR30121">
    <property type="entry name" value="UNCHARACTERIZED PROTEIN YJGR-RELATED"/>
    <property type="match status" value="1"/>
</dbReference>
<feature type="region of interest" description="Disordered" evidence="1">
    <location>
        <begin position="621"/>
        <end position="642"/>
    </location>
</feature>
<feature type="transmembrane region" description="Helical" evidence="2">
    <location>
        <begin position="15"/>
        <end position="42"/>
    </location>
</feature>
<keyword evidence="5" id="KW-1185">Reference proteome</keyword>
<dbReference type="AlphaFoldDB" id="R4K232"/>
<protein>
    <submittedName>
        <fullName evidence="4">Type IV secretory pathway, VirD4 component</fullName>
    </submittedName>
</protein>
<dbReference type="InterPro" id="IPR019476">
    <property type="entry name" value="T4SS_TraD_DNA-bd"/>
</dbReference>
<dbReference type="EMBL" id="CP003261">
    <property type="protein sequence ID" value="AGK96623.1"/>
    <property type="molecule type" value="Genomic_DNA"/>
</dbReference>
<dbReference type="InterPro" id="IPR027417">
    <property type="entry name" value="P-loop_NTPase"/>
</dbReference>
<keyword evidence="2" id="KW-0472">Membrane</keyword>
<evidence type="ECO:0000256" key="2">
    <source>
        <dbReference type="SAM" id="Phobius"/>
    </source>
</evidence>
<gene>
    <name evidence="4" type="ORF">Clopa_1701</name>
</gene>
<dbReference type="RefSeq" id="WP_015614942.1">
    <property type="nucleotide sequence ID" value="NC_021182.1"/>
</dbReference>
<evidence type="ECO:0000256" key="1">
    <source>
        <dbReference type="SAM" id="MobiDB-lite"/>
    </source>
</evidence>
<dbReference type="eggNOG" id="COG0433">
    <property type="taxonomic scope" value="Bacteria"/>
</dbReference>
<feature type="domain" description="Type IV secretion system coupling protein TraD DNA-binding" evidence="3">
    <location>
        <begin position="180"/>
        <end position="560"/>
    </location>
</feature>
<sequence length="642" mass="72536">MENNNLNSHHTENMIILIILGALILTFLAITSLPALIISIFFTIPFLFIKVNKLLFTLIGFIVAFLVNLKISLAAQFFISSINFIKVLFNALIHKNDISITYKNYIVHINIFWQIVLAFIIASIIAHIISIAMNKEEHSSEAIKERAVNKALDKIKGLKHENGYTTIGIEYEDLLKVKVEDKAKHIAIAGTTGAGKTVTIANFIENAMQKDYPILAVDGKGDLDKGSLLDYMKSLSKKYNRKLYVINFVNPHDSDYYNPFLNAGMTEAKDMLISMNEWSEEHYKVNTERYLQQLIRVLNMQKIKLDLNTIINYSPSQFQKLVEEMKDNENLSIEEYTKLSEIIESTGPIANSAMARFATTAESEAGILFKSSGIDIYTAMKEKSNILIILDTLSKPQFSKQVGKLAVLDARKAVSKLFGDKTRKFFIFDEFNVYASDTAVDLLNKSRSSNTTCIPAFQSLSDLDKAGGTSLRNQIIDNCNNYIIMRQNGADSSTEWERIIGEEEKIQYTYSIERKTGIFSSGNKITGTGSMHNVMESKIKATEIQNFQTGQAIFLSKDQRSLNKIKVRSINLNLEEPLNKNNNTLSNNEVIKTKDIPLNKDLKKTPKAIDIKTDKINVKTKENNDNDKNKNEFADVEDILKD</sequence>
<dbReference type="KEGG" id="cpas:Clopa_1701"/>
<dbReference type="STRING" id="86416.Clopa_1701"/>
<dbReference type="InterPro" id="IPR051162">
    <property type="entry name" value="T4SS_component"/>
</dbReference>
<feature type="transmembrane region" description="Helical" evidence="2">
    <location>
        <begin position="77"/>
        <end position="93"/>
    </location>
</feature>
<feature type="transmembrane region" description="Helical" evidence="2">
    <location>
        <begin position="105"/>
        <end position="129"/>
    </location>
</feature>
<dbReference type="SUPFAM" id="SSF52540">
    <property type="entry name" value="P-loop containing nucleoside triphosphate hydrolases"/>
    <property type="match status" value="1"/>
</dbReference>
<name>R4K232_CLOPA</name>
<keyword evidence="2" id="KW-0812">Transmembrane</keyword>
<dbReference type="Pfam" id="PF10412">
    <property type="entry name" value="TrwB_AAD_bind"/>
    <property type="match status" value="1"/>
</dbReference>
<keyword evidence="2" id="KW-1133">Transmembrane helix</keyword>
<evidence type="ECO:0000313" key="4">
    <source>
        <dbReference type="EMBL" id="AGK96623.1"/>
    </source>
</evidence>
<dbReference type="HOGENOM" id="CLU_426236_0_0_9"/>
<dbReference type="PANTHER" id="PTHR30121:SF6">
    <property type="entry name" value="SLR6007 PROTEIN"/>
    <property type="match status" value="1"/>
</dbReference>
<organism evidence="4 5">
    <name type="scientific">Clostridium pasteurianum BC1</name>
    <dbReference type="NCBI Taxonomy" id="86416"/>
    <lineage>
        <taxon>Bacteria</taxon>
        <taxon>Bacillati</taxon>
        <taxon>Bacillota</taxon>
        <taxon>Clostridia</taxon>
        <taxon>Eubacteriales</taxon>
        <taxon>Clostridiaceae</taxon>
        <taxon>Clostridium</taxon>
    </lineage>
</organism>
<dbReference type="Proteomes" id="UP000013523">
    <property type="component" value="Chromosome"/>
</dbReference>
<evidence type="ECO:0000313" key="5">
    <source>
        <dbReference type="Proteomes" id="UP000013523"/>
    </source>
</evidence>
<evidence type="ECO:0000259" key="3">
    <source>
        <dbReference type="Pfam" id="PF10412"/>
    </source>
</evidence>